<dbReference type="GO" id="GO:0052592">
    <property type="term" value="F:oxidoreductase activity, acting on CH or CH2 groups, with an iron-sulfur protein as acceptor"/>
    <property type="evidence" value="ECO:0007669"/>
    <property type="project" value="TreeGrafter"/>
</dbReference>
<sequence length="360" mass="40532">MIVGNPCEINGVKKIMALTGEFKEFYKDRDADYPHWPKRVFTIAVFCKENFSPKSIPTYVEKDMGLPLEEVNKMNISSGVFYAYTDKEVRSRNIKDISKYARGNCRQCTDFTGDFSDISIGSVGTQSGWSTVILRTKEAKDLFKKLIDHDLIEVSTNVQMDALNKVIDLNNKQAKKSIKLAQDKGFKLPFVDLEKDNNLEGFIEKSHKKEFMDLEKEILQPGLCVACGTCALACPCYNIEILEDGRPYSIRSCLLDCGCCYMSCPRTHSFKEILLKEREEPEIVAARAKNPSPHSQDGGVITALIAYGLKNDIFSKAVVARADSKWRAYPFITNDPSFLKKAAGSKYSIIPQVYGLKFGR</sequence>
<dbReference type="Proteomes" id="UP000075398">
    <property type="component" value="Unassembled WGS sequence"/>
</dbReference>
<dbReference type="PANTHER" id="PTHR31332">
    <property type="entry name" value="7-HYDROXYMETHYL CHLOROPHYLL A REDUCTASE, CHLOROPLASTIC"/>
    <property type="match status" value="1"/>
</dbReference>
<evidence type="ECO:0000313" key="2">
    <source>
        <dbReference type="EMBL" id="KYC51599.1"/>
    </source>
</evidence>
<accession>A0A150J317</accession>
<dbReference type="InterPro" id="IPR007525">
    <property type="entry name" value="FrhB_FdhB_C"/>
</dbReference>
<name>A0A150J317_9EURY</name>
<comment type="caution">
    <text evidence="2">The sequence shown here is derived from an EMBL/GenBank/DDBJ whole genome shotgun (WGS) entry which is preliminary data.</text>
</comment>
<evidence type="ECO:0000313" key="3">
    <source>
        <dbReference type="Proteomes" id="UP000075398"/>
    </source>
</evidence>
<organism evidence="2 3">
    <name type="scientific">Candidatus Methanofastidiosum methylothiophilum</name>
    <dbReference type="NCBI Taxonomy" id="1705564"/>
    <lineage>
        <taxon>Archaea</taxon>
        <taxon>Methanobacteriati</taxon>
        <taxon>Methanobacteriota</taxon>
        <taxon>Stenosarchaea group</taxon>
        <taxon>Candidatus Methanofastidiosia</taxon>
        <taxon>Candidatus Methanofastidiosales</taxon>
        <taxon>Candidatus Methanofastidiosaceae</taxon>
        <taxon>Candidatus Methanofastidiosum</taxon>
    </lineage>
</organism>
<dbReference type="InterPro" id="IPR045220">
    <property type="entry name" value="FRHB/FDHB/HCAR-like"/>
</dbReference>
<dbReference type="PROSITE" id="PS51379">
    <property type="entry name" value="4FE4S_FER_2"/>
    <property type="match status" value="1"/>
</dbReference>
<protein>
    <submittedName>
        <fullName evidence="2">F420-reducing hydrogenase, subunit beta</fullName>
    </submittedName>
</protein>
<reference evidence="2 3" key="1">
    <citation type="journal article" date="2016" name="ISME J.">
        <title>Chasing the elusive Euryarchaeota class WSA2: genomes reveal a uniquely fastidious methyl-reducing methanogen.</title>
        <authorList>
            <person name="Nobu M.K."/>
            <person name="Narihiro T."/>
            <person name="Kuroda K."/>
            <person name="Mei R."/>
            <person name="Liu W.T."/>
        </authorList>
    </citation>
    <scope>NUCLEOTIDE SEQUENCE [LARGE SCALE GENOMIC DNA]</scope>
    <source>
        <strain evidence="2">U1lsi0528_Bin055</strain>
    </source>
</reference>
<gene>
    <name evidence="2" type="ORF">AMQ22_01259</name>
</gene>
<feature type="domain" description="4Fe-4S ferredoxin-type" evidence="1">
    <location>
        <begin position="215"/>
        <end position="244"/>
    </location>
</feature>
<dbReference type="InterPro" id="IPR007516">
    <property type="entry name" value="Co_F420_Hydgase/DH_bsu_N"/>
</dbReference>
<dbReference type="PANTHER" id="PTHR31332:SF0">
    <property type="entry name" value="7-HYDROXYMETHYL CHLOROPHYLL A REDUCTASE, CHLOROPLASTIC"/>
    <property type="match status" value="1"/>
</dbReference>
<dbReference type="AlphaFoldDB" id="A0A150J317"/>
<dbReference type="Gene3D" id="3.30.70.20">
    <property type="match status" value="1"/>
</dbReference>
<dbReference type="InterPro" id="IPR017900">
    <property type="entry name" value="4Fe4S_Fe_S_CS"/>
</dbReference>
<evidence type="ECO:0000259" key="1">
    <source>
        <dbReference type="PROSITE" id="PS51379"/>
    </source>
</evidence>
<dbReference type="Gene3D" id="3.10.450.750">
    <property type="match status" value="1"/>
</dbReference>
<dbReference type="EMBL" id="LNGC01000054">
    <property type="protein sequence ID" value="KYC51599.1"/>
    <property type="molecule type" value="Genomic_DNA"/>
</dbReference>
<dbReference type="SUPFAM" id="SSF54862">
    <property type="entry name" value="4Fe-4S ferredoxins"/>
    <property type="match status" value="1"/>
</dbReference>
<proteinExistence type="predicted"/>
<dbReference type="PROSITE" id="PS00198">
    <property type="entry name" value="4FE4S_FER_1"/>
    <property type="match status" value="1"/>
</dbReference>
<dbReference type="Pfam" id="PF04432">
    <property type="entry name" value="FrhB_FdhB_C"/>
    <property type="match status" value="1"/>
</dbReference>
<dbReference type="Pfam" id="PF04422">
    <property type="entry name" value="FrhB_FdhB_N"/>
    <property type="match status" value="1"/>
</dbReference>
<dbReference type="InterPro" id="IPR017896">
    <property type="entry name" value="4Fe4S_Fe-S-bd"/>
</dbReference>